<dbReference type="OrthoDB" id="5343383at2759"/>
<proteinExistence type="predicted"/>
<gene>
    <name evidence="1" type="ORF">B0I36DRAFT_256170</name>
</gene>
<organism evidence="1 2">
    <name type="scientific">Microdochium trichocladiopsis</name>
    <dbReference type="NCBI Taxonomy" id="1682393"/>
    <lineage>
        <taxon>Eukaryota</taxon>
        <taxon>Fungi</taxon>
        <taxon>Dikarya</taxon>
        <taxon>Ascomycota</taxon>
        <taxon>Pezizomycotina</taxon>
        <taxon>Sordariomycetes</taxon>
        <taxon>Xylariomycetidae</taxon>
        <taxon>Xylariales</taxon>
        <taxon>Microdochiaceae</taxon>
        <taxon>Microdochium</taxon>
    </lineage>
</organism>
<comment type="caution">
    <text evidence="1">The sequence shown here is derived from an EMBL/GenBank/DDBJ whole genome shotgun (WGS) entry which is preliminary data.</text>
</comment>
<name>A0A9P9BHY8_9PEZI</name>
<evidence type="ECO:0000313" key="2">
    <source>
        <dbReference type="Proteomes" id="UP000756346"/>
    </source>
</evidence>
<dbReference type="EMBL" id="JAGTJQ010000014">
    <property type="protein sequence ID" value="KAH7012532.1"/>
    <property type="molecule type" value="Genomic_DNA"/>
</dbReference>
<keyword evidence="2" id="KW-1185">Reference proteome</keyword>
<sequence length="274" mass="31332">MFRHLKKRKPPAPPEVFGYDRDVLVALVRRHYDLLVAMGHLHPAALQAPLEPDGWSDAQLNVDALRALGRSEVIIDLLRHLPYPRAGPGRRADASVHYETKVLSYLRNTWRPDATPQEWWDKQSWAMLRLAPFDKALPPHMISLTYDEAAIGCIWIIDTEIGCVYPHGDDYYLYDDAPREAESHNPWLRAKPVSFTTFFNSMHEQITRLKIVPCPAAGRHRAAMCKPGDTGAKVVRQLYREYGWPDQFNKDGFRRAAVPARQAALNEVLDWSDA</sequence>
<dbReference type="RefSeq" id="XP_046004797.1">
    <property type="nucleotide sequence ID" value="XM_046150920.1"/>
</dbReference>
<dbReference type="AlphaFoldDB" id="A0A9P9BHY8"/>
<dbReference type="GeneID" id="70180466"/>
<protein>
    <submittedName>
        <fullName evidence="1">Uncharacterized protein</fullName>
    </submittedName>
</protein>
<dbReference type="Proteomes" id="UP000756346">
    <property type="component" value="Unassembled WGS sequence"/>
</dbReference>
<evidence type="ECO:0000313" key="1">
    <source>
        <dbReference type="EMBL" id="KAH7012532.1"/>
    </source>
</evidence>
<accession>A0A9P9BHY8</accession>
<reference evidence="1" key="1">
    <citation type="journal article" date="2021" name="Nat. Commun.">
        <title>Genetic determinants of endophytism in the Arabidopsis root mycobiome.</title>
        <authorList>
            <person name="Mesny F."/>
            <person name="Miyauchi S."/>
            <person name="Thiergart T."/>
            <person name="Pickel B."/>
            <person name="Atanasova L."/>
            <person name="Karlsson M."/>
            <person name="Huettel B."/>
            <person name="Barry K.W."/>
            <person name="Haridas S."/>
            <person name="Chen C."/>
            <person name="Bauer D."/>
            <person name="Andreopoulos W."/>
            <person name="Pangilinan J."/>
            <person name="LaButti K."/>
            <person name="Riley R."/>
            <person name="Lipzen A."/>
            <person name="Clum A."/>
            <person name="Drula E."/>
            <person name="Henrissat B."/>
            <person name="Kohler A."/>
            <person name="Grigoriev I.V."/>
            <person name="Martin F.M."/>
            <person name="Hacquard S."/>
        </authorList>
    </citation>
    <scope>NUCLEOTIDE SEQUENCE</scope>
    <source>
        <strain evidence="1">MPI-CAGE-CH-0230</strain>
    </source>
</reference>